<feature type="signal peptide" evidence="1">
    <location>
        <begin position="1"/>
        <end position="27"/>
    </location>
</feature>
<evidence type="ECO:0000313" key="2">
    <source>
        <dbReference type="EMBL" id="PZQ85987.1"/>
    </source>
</evidence>
<accession>A0A2W5ST73</accession>
<feature type="chain" id="PRO_5015892193" evidence="1">
    <location>
        <begin position="28"/>
        <end position="114"/>
    </location>
</feature>
<organism evidence="2 3">
    <name type="scientific">Ancylobacter novellus</name>
    <name type="common">Thiobacillus novellus</name>
    <dbReference type="NCBI Taxonomy" id="921"/>
    <lineage>
        <taxon>Bacteria</taxon>
        <taxon>Pseudomonadati</taxon>
        <taxon>Pseudomonadota</taxon>
        <taxon>Alphaproteobacteria</taxon>
        <taxon>Hyphomicrobiales</taxon>
        <taxon>Xanthobacteraceae</taxon>
        <taxon>Ancylobacter</taxon>
    </lineage>
</organism>
<comment type="caution">
    <text evidence="2">The sequence shown here is derived from an EMBL/GenBank/DDBJ whole genome shotgun (WGS) entry which is preliminary data.</text>
</comment>
<dbReference type="Proteomes" id="UP000248887">
    <property type="component" value="Unassembled WGS sequence"/>
</dbReference>
<name>A0A2W5ST73_ANCNO</name>
<dbReference type="EMBL" id="QFQD01000001">
    <property type="protein sequence ID" value="PZQ85987.1"/>
    <property type="molecule type" value="Genomic_DNA"/>
</dbReference>
<gene>
    <name evidence="2" type="ORF">DI549_00430</name>
</gene>
<protein>
    <submittedName>
        <fullName evidence="2">Uncharacterized protein</fullName>
    </submittedName>
</protein>
<sequence>MPRLAQSFTSSLRNLAFGAALALAALAAPGLGGSSAEAAVAGPALGAVATTVPAAAPITENVRWVCGPWRCVWRPNYNYWYVPPYARAWGPPVAPNCFWRRGYGWGSPWVHVCP</sequence>
<keyword evidence="1" id="KW-0732">Signal</keyword>
<reference evidence="2 3" key="1">
    <citation type="submission" date="2017-08" db="EMBL/GenBank/DDBJ databases">
        <title>Infants hospitalized years apart are colonized by the same room-sourced microbial strains.</title>
        <authorList>
            <person name="Brooks B."/>
            <person name="Olm M.R."/>
            <person name="Firek B.A."/>
            <person name="Baker R."/>
            <person name="Thomas B.C."/>
            <person name="Morowitz M.J."/>
            <person name="Banfield J.F."/>
        </authorList>
    </citation>
    <scope>NUCLEOTIDE SEQUENCE [LARGE SCALE GENOMIC DNA]</scope>
    <source>
        <strain evidence="2">S2_005_001_R2_27</strain>
    </source>
</reference>
<evidence type="ECO:0000313" key="3">
    <source>
        <dbReference type="Proteomes" id="UP000248887"/>
    </source>
</evidence>
<evidence type="ECO:0000256" key="1">
    <source>
        <dbReference type="SAM" id="SignalP"/>
    </source>
</evidence>
<dbReference type="AlphaFoldDB" id="A0A2W5ST73"/>
<proteinExistence type="predicted"/>